<sequence>MKFTFIAGAAARFKNQSQIRENEHAYRMLKEA</sequence>
<proteinExistence type="predicted"/>
<name>A0A7W9D3P2_9HYPH</name>
<reference evidence="1 2" key="1">
    <citation type="submission" date="2020-08" db="EMBL/GenBank/DDBJ databases">
        <title>Genomic Encyclopedia of Type Strains, Phase IV (KMG-V): Genome sequencing to study the core and pangenomes of soil and plant-associated prokaryotes.</title>
        <authorList>
            <person name="Whitman W."/>
        </authorList>
    </citation>
    <scope>NUCLEOTIDE SEQUENCE [LARGE SCALE GENOMIC DNA]</scope>
    <source>
        <strain evidence="1 2">SEMIA 4064</strain>
    </source>
</reference>
<keyword evidence="2" id="KW-1185">Reference proteome</keyword>
<comment type="caution">
    <text evidence="1">The sequence shown here is derived from an EMBL/GenBank/DDBJ whole genome shotgun (WGS) entry which is preliminary data.</text>
</comment>
<dbReference type="AlphaFoldDB" id="A0A7W9D3P2"/>
<accession>A0A7W9D3P2</accession>
<evidence type="ECO:0000313" key="1">
    <source>
        <dbReference type="EMBL" id="MBB5576587.1"/>
    </source>
</evidence>
<organism evidence="1 2">
    <name type="scientific">Rhizobium paranaense</name>
    <dbReference type="NCBI Taxonomy" id="1650438"/>
    <lineage>
        <taxon>Bacteria</taxon>
        <taxon>Pseudomonadati</taxon>
        <taxon>Pseudomonadota</taxon>
        <taxon>Alphaproteobacteria</taxon>
        <taxon>Hyphomicrobiales</taxon>
        <taxon>Rhizobiaceae</taxon>
        <taxon>Rhizobium/Agrobacterium group</taxon>
        <taxon>Rhizobium</taxon>
    </lineage>
</organism>
<dbReference type="EMBL" id="JACHBI010000013">
    <property type="protein sequence ID" value="MBB5576587.1"/>
    <property type="molecule type" value="Genomic_DNA"/>
</dbReference>
<dbReference type="Proteomes" id="UP000549882">
    <property type="component" value="Unassembled WGS sequence"/>
</dbReference>
<evidence type="ECO:0000313" key="2">
    <source>
        <dbReference type="Proteomes" id="UP000549882"/>
    </source>
</evidence>
<protein>
    <submittedName>
        <fullName evidence="1">Uncharacterized protein</fullName>
    </submittedName>
</protein>
<gene>
    <name evidence="1" type="ORF">GGD50_005232</name>
</gene>